<keyword evidence="3" id="KW-1185">Reference proteome</keyword>
<evidence type="ECO:0000313" key="2">
    <source>
        <dbReference type="EMBL" id="PZD70310.1"/>
    </source>
</evidence>
<dbReference type="Gene3D" id="3.10.450.50">
    <property type="match status" value="1"/>
</dbReference>
<feature type="domain" description="SnoaL-like" evidence="1">
    <location>
        <begin position="14"/>
        <end position="114"/>
    </location>
</feature>
<comment type="caution">
    <text evidence="2">The sequence shown here is derived from an EMBL/GenBank/DDBJ whole genome shotgun (WGS) entry which is preliminary data.</text>
</comment>
<gene>
    <name evidence="2" type="ORF">C1752_14307</name>
</gene>
<dbReference type="Proteomes" id="UP000248857">
    <property type="component" value="Unassembled WGS sequence"/>
</dbReference>
<dbReference type="EMBL" id="PQWO01000044">
    <property type="protein sequence ID" value="PZD70310.1"/>
    <property type="molecule type" value="Genomic_DNA"/>
</dbReference>
<evidence type="ECO:0000313" key="3">
    <source>
        <dbReference type="Proteomes" id="UP000248857"/>
    </source>
</evidence>
<accession>A0A2W1J6Z0</accession>
<dbReference type="OrthoDB" id="7859473at2"/>
<dbReference type="RefSeq" id="WP_110989141.1">
    <property type="nucleotide sequence ID" value="NZ_CAWNWM010000044.1"/>
</dbReference>
<proteinExistence type="predicted"/>
<dbReference type="AlphaFoldDB" id="A0A2W1J6Z0"/>
<organism evidence="2 3">
    <name type="scientific">Acaryochloris thomasi RCC1774</name>
    <dbReference type="NCBI Taxonomy" id="1764569"/>
    <lineage>
        <taxon>Bacteria</taxon>
        <taxon>Bacillati</taxon>
        <taxon>Cyanobacteriota</taxon>
        <taxon>Cyanophyceae</taxon>
        <taxon>Acaryochloridales</taxon>
        <taxon>Acaryochloridaceae</taxon>
        <taxon>Acaryochloris</taxon>
        <taxon>Acaryochloris thomasi</taxon>
    </lineage>
</organism>
<reference evidence="2 3" key="1">
    <citation type="journal article" date="2018" name="Sci. Rep.">
        <title>A novel species of the marine cyanobacterium Acaryochloris with a unique pigment content and lifestyle.</title>
        <authorList>
            <person name="Partensky F."/>
            <person name="Six C."/>
            <person name="Ratin M."/>
            <person name="Garczarek L."/>
            <person name="Vaulot D."/>
            <person name="Probert I."/>
            <person name="Calteau A."/>
            <person name="Gourvil P."/>
            <person name="Marie D."/>
            <person name="Grebert T."/>
            <person name="Bouchier C."/>
            <person name="Le Panse S."/>
            <person name="Gachenot M."/>
            <person name="Rodriguez F."/>
            <person name="Garrido J.L."/>
        </authorList>
    </citation>
    <scope>NUCLEOTIDE SEQUENCE [LARGE SCALE GENOMIC DNA]</scope>
    <source>
        <strain evidence="2 3">RCC1774</strain>
    </source>
</reference>
<dbReference type="InterPro" id="IPR032710">
    <property type="entry name" value="NTF2-like_dom_sf"/>
</dbReference>
<dbReference type="Pfam" id="PF12680">
    <property type="entry name" value="SnoaL_2"/>
    <property type="match status" value="1"/>
</dbReference>
<dbReference type="InterPro" id="IPR037401">
    <property type="entry name" value="SnoaL-like"/>
</dbReference>
<dbReference type="SUPFAM" id="SSF54427">
    <property type="entry name" value="NTF2-like"/>
    <property type="match status" value="1"/>
</dbReference>
<name>A0A2W1J6Z0_9CYAN</name>
<evidence type="ECO:0000259" key="1">
    <source>
        <dbReference type="Pfam" id="PF12680"/>
    </source>
</evidence>
<sequence length="134" mass="15116">MLQEHPNVALLKQLDPKDLSRDPNLFAPNFVWHFFNPHLPEVQGDYVGLEGLQYFFETLEAITQGTFEVEPISITPIGDELLVTHVQDRMTLDGRFVALDAVVVWRIVDGCIAEAWDIPSVYTEHPQTATRAAA</sequence>
<protein>
    <recommendedName>
        <fullName evidence="1">SnoaL-like domain-containing protein</fullName>
    </recommendedName>
</protein>